<organism evidence="2 3">
    <name type="scientific">Teladorsagia circumcincta</name>
    <name type="common">Brown stomach worm</name>
    <name type="synonym">Ostertagia circumcincta</name>
    <dbReference type="NCBI Taxonomy" id="45464"/>
    <lineage>
        <taxon>Eukaryota</taxon>
        <taxon>Metazoa</taxon>
        <taxon>Ecdysozoa</taxon>
        <taxon>Nematoda</taxon>
        <taxon>Chromadorea</taxon>
        <taxon>Rhabditida</taxon>
        <taxon>Rhabditina</taxon>
        <taxon>Rhabditomorpha</taxon>
        <taxon>Strongyloidea</taxon>
        <taxon>Trichostrongylidae</taxon>
        <taxon>Teladorsagia</taxon>
    </lineage>
</organism>
<feature type="compositionally biased region" description="Polar residues" evidence="1">
    <location>
        <begin position="94"/>
        <end position="109"/>
    </location>
</feature>
<evidence type="ECO:0000256" key="1">
    <source>
        <dbReference type="SAM" id="MobiDB-lite"/>
    </source>
</evidence>
<dbReference type="AlphaFoldDB" id="A0A2G9UL66"/>
<reference evidence="2 3" key="1">
    <citation type="submission" date="2015-09" db="EMBL/GenBank/DDBJ databases">
        <title>Draft genome of the parasitic nematode Teladorsagia circumcincta isolate WARC Sus (inbred).</title>
        <authorList>
            <person name="Mitreva M."/>
        </authorList>
    </citation>
    <scope>NUCLEOTIDE SEQUENCE [LARGE SCALE GENOMIC DNA]</scope>
    <source>
        <strain evidence="2 3">S</strain>
    </source>
</reference>
<proteinExistence type="predicted"/>
<sequence length="269" mass="27794">MKAMRQGEVDMMKVIHADLPAHLQSVVRIEGDNVFINETGLGGLPASTTAAPQFTQFPPSTVPPTMYIKWSSPTAAVSGLPDFSKPPPSMRPVNGTSNGSLPKTASSNALPDVAVAPNRSSAPPAMASATVPPPSAAPPINFNVPPPNVASGSGTARAPYMQPSSFLGPPPGTSNPALAQDFTKTITNMITSALKAPANAGVNAFGARPGMRTYVGPGMSLMGNGPPPPNMHDNGGSGDGDWTSNRRGYQYRGKSGFGKRQGNDRRGSF</sequence>
<dbReference type="EMBL" id="KZ346098">
    <property type="protein sequence ID" value="PIO70967.1"/>
    <property type="molecule type" value="Genomic_DNA"/>
</dbReference>
<dbReference type="Proteomes" id="UP000230423">
    <property type="component" value="Unassembled WGS sequence"/>
</dbReference>
<gene>
    <name evidence="2" type="ORF">TELCIR_07146</name>
</gene>
<keyword evidence="3" id="KW-1185">Reference proteome</keyword>
<feature type="region of interest" description="Disordered" evidence="1">
    <location>
        <begin position="79"/>
        <end position="109"/>
    </location>
</feature>
<dbReference type="OrthoDB" id="5853022at2759"/>
<accession>A0A2G9UL66</accession>
<feature type="region of interest" description="Disordered" evidence="1">
    <location>
        <begin position="225"/>
        <end position="269"/>
    </location>
</feature>
<evidence type="ECO:0000313" key="3">
    <source>
        <dbReference type="Proteomes" id="UP000230423"/>
    </source>
</evidence>
<protein>
    <submittedName>
        <fullName evidence="2">Uncharacterized protein</fullName>
    </submittedName>
</protein>
<name>A0A2G9UL66_TELCI</name>
<evidence type="ECO:0000313" key="2">
    <source>
        <dbReference type="EMBL" id="PIO70967.1"/>
    </source>
</evidence>